<dbReference type="GO" id="GO:0005829">
    <property type="term" value="C:cytosol"/>
    <property type="evidence" value="ECO:0007669"/>
    <property type="project" value="TreeGrafter"/>
</dbReference>
<feature type="region of interest" description="Disordered" evidence="4">
    <location>
        <begin position="13"/>
        <end position="53"/>
    </location>
</feature>
<dbReference type="SUPFAM" id="SSF81837">
    <property type="entry name" value="BEACH domain"/>
    <property type="match status" value="1"/>
</dbReference>
<dbReference type="InterPro" id="IPR031570">
    <property type="entry name" value="NBEA/BDCP_DUF4704"/>
</dbReference>
<dbReference type="PROSITE" id="PS50294">
    <property type="entry name" value="WD_REPEATS_REGION"/>
    <property type="match status" value="1"/>
</dbReference>
<dbReference type="PANTHER" id="PTHR13743">
    <property type="entry name" value="BEIGE/BEACH-RELATED"/>
    <property type="match status" value="1"/>
</dbReference>
<dbReference type="Gene3D" id="2.130.10.10">
    <property type="entry name" value="YVTN repeat-like/Quinoprotein amine dehydrogenase"/>
    <property type="match status" value="1"/>
</dbReference>
<dbReference type="InterPro" id="IPR036372">
    <property type="entry name" value="BEACH_dom_sf"/>
</dbReference>
<dbReference type="PROSITE" id="PS50197">
    <property type="entry name" value="BEACH"/>
    <property type="match status" value="1"/>
</dbReference>
<dbReference type="InterPro" id="IPR000409">
    <property type="entry name" value="BEACH_dom"/>
</dbReference>
<dbReference type="PROSITE" id="PS51783">
    <property type="entry name" value="PH_BEACH"/>
    <property type="match status" value="1"/>
</dbReference>
<dbReference type="PANTHER" id="PTHR13743:SF112">
    <property type="entry name" value="BEACH DOMAIN-CONTAINING PROTEIN"/>
    <property type="match status" value="1"/>
</dbReference>
<dbReference type="InterPro" id="IPR023362">
    <property type="entry name" value="PH-BEACH_dom"/>
</dbReference>
<gene>
    <name evidence="7" type="ORF">PCOS0759_LOCUS1483</name>
</gene>
<dbReference type="PROSITE" id="PS50082">
    <property type="entry name" value="WD_REPEATS_2"/>
    <property type="match status" value="1"/>
</dbReference>
<dbReference type="SUPFAM" id="SSF50978">
    <property type="entry name" value="WD40 repeat-like"/>
    <property type="match status" value="1"/>
</dbReference>
<dbReference type="InterPro" id="IPR050865">
    <property type="entry name" value="BEACH_Domain"/>
</dbReference>
<dbReference type="InterPro" id="IPR015943">
    <property type="entry name" value="WD40/YVTN_repeat-like_dom_sf"/>
</dbReference>
<dbReference type="SUPFAM" id="SSF48371">
    <property type="entry name" value="ARM repeat"/>
    <property type="match status" value="1"/>
</dbReference>
<evidence type="ECO:0000259" key="6">
    <source>
        <dbReference type="PROSITE" id="PS51783"/>
    </source>
</evidence>
<dbReference type="Gene3D" id="2.30.29.30">
    <property type="entry name" value="Pleckstrin-homology domain (PH domain)/Phosphotyrosine-binding domain (PTB)"/>
    <property type="match status" value="1"/>
</dbReference>
<dbReference type="Gene3D" id="2.60.120.200">
    <property type="match status" value="1"/>
</dbReference>
<feature type="domain" description="BEACH" evidence="5">
    <location>
        <begin position="1587"/>
        <end position="1876"/>
    </location>
</feature>
<dbReference type="InterPro" id="IPR016024">
    <property type="entry name" value="ARM-type_fold"/>
</dbReference>
<dbReference type="InterPro" id="IPR046851">
    <property type="entry name" value="NBCH_WD40"/>
</dbReference>
<dbReference type="Pfam" id="PF02138">
    <property type="entry name" value="Beach"/>
    <property type="match status" value="1"/>
</dbReference>
<dbReference type="CDD" id="cd01201">
    <property type="entry name" value="PH_BEACH"/>
    <property type="match status" value="1"/>
</dbReference>
<dbReference type="Pfam" id="PF15787">
    <property type="entry name" value="DUF4704"/>
    <property type="match status" value="1"/>
</dbReference>
<dbReference type="GO" id="GO:0019901">
    <property type="term" value="F:protein kinase binding"/>
    <property type="evidence" value="ECO:0007669"/>
    <property type="project" value="TreeGrafter"/>
</dbReference>
<proteinExistence type="predicted"/>
<name>A0A7S1KME0_9EUKA</name>
<feature type="compositionally biased region" description="Low complexity" evidence="4">
    <location>
        <begin position="13"/>
        <end position="43"/>
    </location>
</feature>
<dbReference type="GO" id="GO:0016020">
    <property type="term" value="C:membrane"/>
    <property type="evidence" value="ECO:0007669"/>
    <property type="project" value="TreeGrafter"/>
</dbReference>
<dbReference type="EMBL" id="HBGD01001772">
    <property type="protein sequence ID" value="CAD9078251.1"/>
    <property type="molecule type" value="Transcribed_RNA"/>
</dbReference>
<protein>
    <recommendedName>
        <fullName evidence="8">Guanine nucleotide-binding protein subunit beta-like protein</fullName>
    </recommendedName>
</protein>
<dbReference type="SUPFAM" id="SSF50729">
    <property type="entry name" value="PH domain-like"/>
    <property type="match status" value="1"/>
</dbReference>
<evidence type="ECO:0000256" key="2">
    <source>
        <dbReference type="ARBA" id="ARBA00022737"/>
    </source>
</evidence>
<feature type="domain" description="BEACH-type PH" evidence="6">
    <location>
        <begin position="1470"/>
        <end position="1573"/>
    </location>
</feature>
<dbReference type="SUPFAM" id="SSF49899">
    <property type="entry name" value="Concanavalin A-like lectins/glucanases"/>
    <property type="match status" value="1"/>
</dbReference>
<organism evidence="7">
    <name type="scientific">Percolomonas cosmopolitus</name>
    <dbReference type="NCBI Taxonomy" id="63605"/>
    <lineage>
        <taxon>Eukaryota</taxon>
        <taxon>Discoba</taxon>
        <taxon>Heterolobosea</taxon>
        <taxon>Tetramitia</taxon>
        <taxon>Eutetramitia</taxon>
        <taxon>Percolomonadidae</taxon>
        <taxon>Percolomonas</taxon>
    </lineage>
</organism>
<dbReference type="SMART" id="SM01026">
    <property type="entry name" value="Beach"/>
    <property type="match status" value="1"/>
</dbReference>
<dbReference type="CDD" id="cd06071">
    <property type="entry name" value="Beach"/>
    <property type="match status" value="1"/>
</dbReference>
<evidence type="ECO:0000256" key="1">
    <source>
        <dbReference type="ARBA" id="ARBA00022574"/>
    </source>
</evidence>
<evidence type="ECO:0000256" key="4">
    <source>
        <dbReference type="SAM" id="MobiDB-lite"/>
    </source>
</evidence>
<dbReference type="InterPro" id="IPR001680">
    <property type="entry name" value="WD40_rpt"/>
</dbReference>
<dbReference type="Pfam" id="PF20426">
    <property type="entry name" value="NBCH_WD40"/>
    <property type="match status" value="1"/>
</dbReference>
<evidence type="ECO:0000256" key="3">
    <source>
        <dbReference type="PROSITE-ProRule" id="PRU00221"/>
    </source>
</evidence>
<dbReference type="GO" id="GO:0008104">
    <property type="term" value="P:intracellular protein localization"/>
    <property type="evidence" value="ECO:0007669"/>
    <property type="project" value="TreeGrafter"/>
</dbReference>
<feature type="region of interest" description="Disordered" evidence="4">
    <location>
        <begin position="1375"/>
        <end position="1401"/>
    </location>
</feature>
<dbReference type="InterPro" id="IPR013320">
    <property type="entry name" value="ConA-like_dom_sf"/>
</dbReference>
<feature type="region of interest" description="Disordered" evidence="4">
    <location>
        <begin position="1432"/>
        <end position="1452"/>
    </location>
</feature>
<evidence type="ECO:0008006" key="8">
    <source>
        <dbReference type="Google" id="ProtNLM"/>
    </source>
</evidence>
<dbReference type="Gene3D" id="1.10.1540.10">
    <property type="entry name" value="BEACH domain"/>
    <property type="match status" value="1"/>
</dbReference>
<dbReference type="SMART" id="SM00320">
    <property type="entry name" value="WD40"/>
    <property type="match status" value="3"/>
</dbReference>
<evidence type="ECO:0000259" key="5">
    <source>
        <dbReference type="PROSITE" id="PS50197"/>
    </source>
</evidence>
<dbReference type="InterPro" id="IPR011993">
    <property type="entry name" value="PH-like_dom_sf"/>
</dbReference>
<dbReference type="InterPro" id="IPR036322">
    <property type="entry name" value="WD40_repeat_dom_sf"/>
</dbReference>
<dbReference type="FunFam" id="1.10.1540.10:FF:000001">
    <property type="entry name" value="neurobeachin isoform X1"/>
    <property type="match status" value="1"/>
</dbReference>
<dbReference type="Pfam" id="PF14844">
    <property type="entry name" value="PH_BEACH"/>
    <property type="match status" value="1"/>
</dbReference>
<reference evidence="7" key="1">
    <citation type="submission" date="2021-01" db="EMBL/GenBank/DDBJ databases">
        <authorList>
            <person name="Corre E."/>
            <person name="Pelletier E."/>
            <person name="Niang G."/>
            <person name="Scheremetjew M."/>
            <person name="Finn R."/>
            <person name="Kale V."/>
            <person name="Holt S."/>
            <person name="Cochrane G."/>
            <person name="Meng A."/>
            <person name="Brown T."/>
            <person name="Cohen L."/>
        </authorList>
    </citation>
    <scope>NUCLEOTIDE SEQUENCE</scope>
    <source>
        <strain evidence="7">WS</strain>
    </source>
</reference>
<keyword evidence="1 3" id="KW-0853">WD repeat</keyword>
<feature type="repeat" description="WD" evidence="3">
    <location>
        <begin position="1995"/>
        <end position="2036"/>
    </location>
</feature>
<keyword evidence="2" id="KW-0677">Repeat</keyword>
<sequence>MSSFLSRLSQRFSSSISTSPSNSSTASSSSSSRRASARYLSPSTTPHNPLLSPIPVQDHDELVQLERNLPISVQEYQNAKAFDEIYDILVNHQKMVAEQGVIAPSTQTLNLIKFYGETGLRKFFLKSMKQLFEDKEQQAVEKMMCLLPFLPLRLQIIFFDKLTVFLSESVTNVQYVENNQLIERCIDYLALCGELEASFEVIHRLSFVIGSLGSYSVNADQLVALLRLIASPDEGFSTESTFKSSITAQGHKFALQKDISAMVLGILGRMNQTSYPSAFFNFAGINSGIALFNPEQNFSMPQHGFTFCTWFRFESSSNSYYTRIFSLFDKKQEGIELLLKGNQLSVHLVCNGKKYNIPFDNHYIPSHRWSFIALTRIKHTMPFFSKSELCLQVNEKQYKTEVKKFPALSSGIEFFHFGTDKLHRSGLVVQPFKGQIGPIAIFQTNLADAEVKNIMDLGMDFQYQLKKCELDQFQAGSGTTVQLTNGEALFKSLILLYIPRACTAGNSTLVDNSPKCAAHARLMASVYVTKHISDTLSCIGGIEVLFPLFLSLGSNDWSVEEGLCGRLLALIYKCLQKSESNQRDAVRKNSFGTLGFLLTKIDPAHLNDYTVSEFKALTTSFSPEQEIYGSLCVNILFNFNIWQHAEFRVQNKLLVFLREQVEKHPDFFYDLIGVQQMLDVARKYFAFSPPIKNETGVTPVYDLSSYSPEKTGDSRLSDEEVFCLRSLYFDLIKMLLVRADKVTDNDIRALFTYIIDCKDKKQTHCTLKWILQLVDEEVPHIQNLMVDIWLPTMFKCLTDQYSELRILYLKLLGRLLEHTPKEKRKKYSEQGYFHLMGVYLQEIDAYTYCSLMEVLTLHTSSMVSKNSRFSTKNHMIAIGGLLDALLILMPKQDTTIVSRFIKDLHSLAQNKKNASVILRIPFWHNKILQLCTSTESIPNGCLQLISTILSKNFDNRGTFQELLDSLSYIKILSVERKTVSEHKTLIYFFEQMTPQISEFMRSDNVKMSKDCPFWENLFYFCQHVEELVLYDTNQSLKERVDLSCAIMTMTDFIIKKSIKNKSIMEILHCQFGKKKGFSFRSILDVAQEVTGMSQKYVALMEPTLFVILFRLQLFLLEHLDQERITRENHTIRILALCCMDIELEQVPEPPFTQTEVGIDQETAHQRMYYIIAQLFTRIDNGQHNLISVVKPVLIKYREYLSTALTLIEARQFLSESTKFAYLNKRSDIEQFKRAYRTEWDCVKASQPLSQALEEIKGEYDQLVRSYQEKNNKLYQQALKDSSEEHSKMDARVHTIIKEISEEYNSNLWQEKHRYESWAHSVRRSIILTENSWKETERDFLFGVGVWKLTKVLPFQILDPTETAFDRRRPRIVLNPEGTRHLESSNTYNDDLPDEKEQLPETPLTADGSELASIMNFKFMDEEEKQDTLVENDKLSDTSSHHSIDDDDTPAEDDGFVLVSKAETSLSMIREQQEQTIETFEVELILPLQAIRGRLELTNSNLFFSIDAEYEDNPPKSEWNDYEKRWSVDSVEKIYRRRYLLSHTAIELFLIDRTTVYLNFIAPKANAKCVSQILKLHPPHLVLNAFPYSPQQLFKRSSMTEKWRRREISNFQYLMHLNTLANRTFNDLTQYFVMPWVLKDYVSTNIDLNDPNVFRDLSKPIGALNPVRLKDVIERFESFSDPYIPSFHYGSHYSSCGTVLYYMVRVEPFTEQNIKLQGGHFDLADRLFHSIPTTWQVIQESTSDVKELIPEFFYFAPMFKNTNTLKLGKRQDGIELSDVILPPWASSADDFVRIQKEALESEYVSQHLHKWIDLIFGYKQRGPEALKAYNLFYYLTYEGAIDLSKVEDPMVKKSIITQLQNFGQTPSQLLTKPHPERASKSAFQRPSYWPESSLTFNPFFSVRMGDESISIVHVKYLSAGRFLAINERRNLQLYQTMKTKPIMIMASPVGSAYSRDVILHSQMFACLQGWVVSCGHYDKSIKCTSLNDKKELKQSLYDHKDVVTCLAVCEKELSIVSGSIDCTVRVWKVDSRASSSPLSMRHILYGHDDAIHSVDVNYNLDLVVSASRNGKCILHRLYNGKFIRQIDHPQKSPIHIVRIAKAGYILLYSRKDKMIFCHTQNGTLISKANLDDEIRDICIASSSKFFFTGGQKGQLIVRNLHDMTEIKRYTILESPITCIQLRKISDGLEVTVGCANQQIYFFAFHEDESK</sequence>
<accession>A0A7S1KME0</accession>
<feature type="compositionally biased region" description="Basic and acidic residues" evidence="4">
    <location>
        <begin position="1432"/>
        <end position="1443"/>
    </location>
</feature>
<evidence type="ECO:0000313" key="7">
    <source>
        <dbReference type="EMBL" id="CAD9078251.1"/>
    </source>
</evidence>